<dbReference type="InterPro" id="IPR006740">
    <property type="entry name" value="DUF604"/>
</dbReference>
<dbReference type="AlphaFoldDB" id="A0ABD1GPI1"/>
<dbReference type="EMBL" id="JBEAFC010000008">
    <property type="protein sequence ID" value="KAL1545049.1"/>
    <property type="molecule type" value="Genomic_DNA"/>
</dbReference>
<evidence type="ECO:0000313" key="1">
    <source>
        <dbReference type="EMBL" id="KAL1545049.1"/>
    </source>
</evidence>
<dbReference type="PANTHER" id="PTHR10811">
    <property type="entry name" value="FRINGE-RELATED"/>
    <property type="match status" value="1"/>
</dbReference>
<organism evidence="1 2">
    <name type="scientific">Salvia divinorum</name>
    <name type="common">Maria pastora</name>
    <name type="synonym">Diviner's sage</name>
    <dbReference type="NCBI Taxonomy" id="28513"/>
    <lineage>
        <taxon>Eukaryota</taxon>
        <taxon>Viridiplantae</taxon>
        <taxon>Streptophyta</taxon>
        <taxon>Embryophyta</taxon>
        <taxon>Tracheophyta</taxon>
        <taxon>Spermatophyta</taxon>
        <taxon>Magnoliopsida</taxon>
        <taxon>eudicotyledons</taxon>
        <taxon>Gunneridae</taxon>
        <taxon>Pentapetalae</taxon>
        <taxon>asterids</taxon>
        <taxon>lamiids</taxon>
        <taxon>Lamiales</taxon>
        <taxon>Lamiaceae</taxon>
        <taxon>Nepetoideae</taxon>
        <taxon>Mentheae</taxon>
        <taxon>Salviinae</taxon>
        <taxon>Salvia</taxon>
        <taxon>Salvia subgen. Calosphace</taxon>
    </lineage>
</organism>
<keyword evidence="2" id="KW-1185">Reference proteome</keyword>
<sequence>MPSNLSFPKAKGLNQKICKYVVICLVCATYILVSSQPKWRRGDSNSATNVSHLVFGITGSSNRWRDKRDYIQAWWTPNVSRGFLFLDRPPTEHLPWPPTYPPYRISDDNSRYKEYNKHRIPSAIRMARVIEETFKAEQGGEARWYVMTDDDTVLFIDNLVGVLSKYDHSKYFYVGMNSECFVCNVVHSFGMAFGGGGYAVSYPLAKAVAENMDLCLKRYPFLHGSDLILQSCIADLGVSLTPEAGFHQIDFTRDISGLLSAHPHSPLVSLHHLDAVEPLFPSTNRTESLKLLMEAAAVDESRLLQQSICYLKKYNWTLSAAWGYSVQLYETILPPSHLYSPRETFAQWMKGASPPYMFNARPLSADPCDAPHLFFLAPGPGRVTAYRRTSPRGLPVCRGGRSTDNVTVIRILSPSKRLDWQQDGGRRECCDVEVVDADALQVKLRDCGANEILL</sequence>
<name>A0ABD1GPI1_SALDI</name>
<dbReference type="FunFam" id="3.90.550.50:FF:000061">
    <property type="entry name" value="AT4g00300 protein"/>
    <property type="match status" value="1"/>
</dbReference>
<comment type="caution">
    <text evidence="1">The sequence shown here is derived from an EMBL/GenBank/DDBJ whole genome shotgun (WGS) entry which is preliminary data.</text>
</comment>
<gene>
    <name evidence="1" type="ORF">AAHA92_21821</name>
</gene>
<dbReference type="Gene3D" id="3.90.550.50">
    <property type="match status" value="1"/>
</dbReference>
<accession>A0ABD1GPI1</accession>
<proteinExistence type="predicted"/>
<protein>
    <submittedName>
        <fullName evidence="1">Uncharacterized protein</fullName>
    </submittedName>
</protein>
<evidence type="ECO:0000313" key="2">
    <source>
        <dbReference type="Proteomes" id="UP001567538"/>
    </source>
</evidence>
<reference evidence="1 2" key="1">
    <citation type="submission" date="2024-06" db="EMBL/GenBank/DDBJ databases">
        <title>A chromosome level genome sequence of Diviner's sage (Salvia divinorum).</title>
        <authorList>
            <person name="Ford S.A."/>
            <person name="Ro D.-K."/>
            <person name="Ness R.W."/>
            <person name="Phillips M.A."/>
        </authorList>
    </citation>
    <scope>NUCLEOTIDE SEQUENCE [LARGE SCALE GENOMIC DNA]</scope>
    <source>
        <strain evidence="1">SAF-2024a</strain>
        <tissue evidence="1">Leaf</tissue>
    </source>
</reference>
<dbReference type="Pfam" id="PF04646">
    <property type="entry name" value="DUF604"/>
    <property type="match status" value="1"/>
</dbReference>
<dbReference type="Proteomes" id="UP001567538">
    <property type="component" value="Unassembled WGS sequence"/>
</dbReference>